<comment type="caution">
    <text evidence="7">The sequence shown here is derived from an EMBL/GenBank/DDBJ whole genome shotgun (WGS) entry which is preliminary data.</text>
</comment>
<dbReference type="RefSeq" id="WP_164208131.1">
    <property type="nucleotide sequence ID" value="NZ_JAAGMP010001650.1"/>
</dbReference>
<proteinExistence type="predicted"/>
<dbReference type="Gene3D" id="2.60.120.10">
    <property type="entry name" value="Jelly Rolls"/>
    <property type="match status" value="1"/>
</dbReference>
<evidence type="ECO:0000256" key="1">
    <source>
        <dbReference type="ARBA" id="ARBA00022490"/>
    </source>
</evidence>
<sequence length="284" mass="32197">MLKIGARRESPAETLDERAVDRWLDRVRREHVLVHAPELSGLHTLESGWSLERPRGVPEHLVHFVVSGGCTVTAGRDTWRLTAGSLVWIRPRTPVALRADHQQTVLHRLLLSGEPATDACLGPAMWVERAWELRSTFELLTEEAQSTLSYRDERVRGLLLVLFTSLFRRAEPRPDSGLLSSSARYALEEYVDRNITERPRAADLAQVAGLSPDYFTRVFRRTFGVPPREWVVRRRIQRAAVLLDQGDSRSVAQVAAALGYTDSFLFSRQFKAVMGLAPQSYRSR</sequence>
<keyword evidence="3" id="KW-0238">DNA-binding</keyword>
<dbReference type="Gene3D" id="1.10.10.60">
    <property type="entry name" value="Homeodomain-like"/>
    <property type="match status" value="2"/>
</dbReference>
<dbReference type="GO" id="GO:0043565">
    <property type="term" value="F:sequence-specific DNA binding"/>
    <property type="evidence" value="ECO:0007669"/>
    <property type="project" value="InterPro"/>
</dbReference>
<feature type="domain" description="HTH araC/xylS-type" evidence="6">
    <location>
        <begin position="185"/>
        <end position="284"/>
    </location>
</feature>
<dbReference type="InterPro" id="IPR050204">
    <property type="entry name" value="AraC_XylS_family_regulators"/>
</dbReference>
<evidence type="ECO:0000256" key="4">
    <source>
        <dbReference type="ARBA" id="ARBA00023159"/>
    </source>
</evidence>
<dbReference type="SMART" id="SM00342">
    <property type="entry name" value="HTH_ARAC"/>
    <property type="match status" value="1"/>
</dbReference>
<dbReference type="PROSITE" id="PS00041">
    <property type="entry name" value="HTH_ARAC_FAMILY_1"/>
    <property type="match status" value="1"/>
</dbReference>
<dbReference type="Pfam" id="PF02311">
    <property type="entry name" value="AraC_binding"/>
    <property type="match status" value="1"/>
</dbReference>
<dbReference type="InterPro" id="IPR018062">
    <property type="entry name" value="HTH_AraC-typ_CS"/>
</dbReference>
<organism evidence="7 8">
    <name type="scientific">Streptomyces parvus</name>
    <dbReference type="NCBI Taxonomy" id="66428"/>
    <lineage>
        <taxon>Bacteria</taxon>
        <taxon>Bacillati</taxon>
        <taxon>Actinomycetota</taxon>
        <taxon>Actinomycetes</taxon>
        <taxon>Kitasatosporales</taxon>
        <taxon>Streptomycetaceae</taxon>
        <taxon>Streptomyces</taxon>
    </lineage>
</organism>
<evidence type="ECO:0000259" key="6">
    <source>
        <dbReference type="PROSITE" id="PS01124"/>
    </source>
</evidence>
<dbReference type="InterPro" id="IPR037923">
    <property type="entry name" value="HTH-like"/>
</dbReference>
<dbReference type="GO" id="GO:0003700">
    <property type="term" value="F:DNA-binding transcription factor activity"/>
    <property type="evidence" value="ECO:0007669"/>
    <property type="project" value="InterPro"/>
</dbReference>
<keyword evidence="1" id="KW-0963">Cytoplasm</keyword>
<dbReference type="InterPro" id="IPR003313">
    <property type="entry name" value="AraC-bd"/>
</dbReference>
<dbReference type="AlphaFoldDB" id="A0A7K3S8J6"/>
<reference evidence="7 8" key="1">
    <citation type="submission" date="2020-01" db="EMBL/GenBank/DDBJ databases">
        <title>Insect and environment-associated Actinomycetes.</title>
        <authorList>
            <person name="Currrie C."/>
            <person name="Chevrette M."/>
            <person name="Carlson C."/>
            <person name="Stubbendieck R."/>
            <person name="Wendt-Pienkowski E."/>
        </authorList>
    </citation>
    <scope>NUCLEOTIDE SEQUENCE [LARGE SCALE GENOMIC DNA]</scope>
    <source>
        <strain evidence="7 8">SID7590</strain>
    </source>
</reference>
<gene>
    <name evidence="7" type="ORF">G3I50_37065</name>
</gene>
<evidence type="ECO:0000256" key="5">
    <source>
        <dbReference type="ARBA" id="ARBA00023163"/>
    </source>
</evidence>
<dbReference type="Pfam" id="PF12833">
    <property type="entry name" value="HTH_18"/>
    <property type="match status" value="1"/>
</dbReference>
<protein>
    <submittedName>
        <fullName evidence="7">AraC family transcriptional regulator</fullName>
    </submittedName>
</protein>
<dbReference type="PROSITE" id="PS01124">
    <property type="entry name" value="HTH_ARAC_FAMILY_2"/>
    <property type="match status" value="1"/>
</dbReference>
<evidence type="ECO:0000256" key="2">
    <source>
        <dbReference type="ARBA" id="ARBA00023015"/>
    </source>
</evidence>
<name>A0A7K3S8J6_9ACTN</name>
<evidence type="ECO:0000313" key="7">
    <source>
        <dbReference type="EMBL" id="NEC23821.1"/>
    </source>
</evidence>
<dbReference type="InterPro" id="IPR018060">
    <property type="entry name" value="HTH_AraC"/>
</dbReference>
<keyword evidence="2" id="KW-0805">Transcription regulation</keyword>
<keyword evidence="4" id="KW-0010">Activator</keyword>
<dbReference type="PANTHER" id="PTHR46796:SF13">
    <property type="entry name" value="HTH-TYPE TRANSCRIPTIONAL ACTIVATOR RHAS"/>
    <property type="match status" value="1"/>
</dbReference>
<dbReference type="SUPFAM" id="SSF51215">
    <property type="entry name" value="Regulatory protein AraC"/>
    <property type="match status" value="1"/>
</dbReference>
<evidence type="ECO:0000313" key="8">
    <source>
        <dbReference type="Proteomes" id="UP000469670"/>
    </source>
</evidence>
<dbReference type="SUPFAM" id="SSF46689">
    <property type="entry name" value="Homeodomain-like"/>
    <property type="match status" value="2"/>
</dbReference>
<keyword evidence="5" id="KW-0804">Transcription</keyword>
<dbReference type="EMBL" id="JAAGMP010001650">
    <property type="protein sequence ID" value="NEC23821.1"/>
    <property type="molecule type" value="Genomic_DNA"/>
</dbReference>
<evidence type="ECO:0000256" key="3">
    <source>
        <dbReference type="ARBA" id="ARBA00023125"/>
    </source>
</evidence>
<dbReference type="InterPro" id="IPR014710">
    <property type="entry name" value="RmlC-like_jellyroll"/>
</dbReference>
<dbReference type="PANTHER" id="PTHR46796">
    <property type="entry name" value="HTH-TYPE TRANSCRIPTIONAL ACTIVATOR RHAS-RELATED"/>
    <property type="match status" value="1"/>
</dbReference>
<accession>A0A7K3S8J6</accession>
<dbReference type="Proteomes" id="UP000469670">
    <property type="component" value="Unassembled WGS sequence"/>
</dbReference>
<dbReference type="InterPro" id="IPR009057">
    <property type="entry name" value="Homeodomain-like_sf"/>
</dbReference>